<name>A0ABT0Q226_9RHOB</name>
<accession>A0ABT0Q226</accession>
<gene>
    <name evidence="2" type="ORF">M3P21_10100</name>
</gene>
<keyword evidence="3" id="KW-1185">Reference proteome</keyword>
<dbReference type="PRINTS" id="PR01217">
    <property type="entry name" value="PRICHEXTENSN"/>
</dbReference>
<evidence type="ECO:0000256" key="1">
    <source>
        <dbReference type="SAM" id="MobiDB-lite"/>
    </source>
</evidence>
<sequence length="373" mass="39411">MQTGTRISAVAHVALIGVALFGGAFRSEPLPFEVQEVAIISGEQFAAMTAPNEAPEIITETEAPQTPEAEEEVAALPEPETPEPEQTPPEVVPEPEPEATPEAVVETPEPEVIEEAPTLDAPEPEIAVLPAPPGEVAPSRPVDRVAPQPVAPPPPDAAPDEVDTPPVVAEEGADEPREEQEATAQEEATDRIVTEAEESADIAPQRSPRPPARPENLRKPVEVAEPAEPEPQEDPNREAAVNDALTEAMGGGEETAPEPAAPAPTGPPLTSGEKEALRVAVSNCWNVGSLSTDALGTTVTVGVTMNQDGTPNNGSIRMLDSSGGSQAAARQAFEAARRAIIRCGARGFNLPVEKFSQWRDIEMTFNPERMRIK</sequence>
<dbReference type="Proteomes" id="UP001203880">
    <property type="component" value="Unassembled WGS sequence"/>
</dbReference>
<dbReference type="Gene3D" id="3.30.1150.10">
    <property type="match status" value="1"/>
</dbReference>
<evidence type="ECO:0000313" key="3">
    <source>
        <dbReference type="Proteomes" id="UP001203880"/>
    </source>
</evidence>
<proteinExistence type="predicted"/>
<dbReference type="EMBL" id="JAMFMB010000010">
    <property type="protein sequence ID" value="MCL6283881.1"/>
    <property type="molecule type" value="Genomic_DNA"/>
</dbReference>
<organism evidence="2 3">
    <name type="scientific">Ruegeria spongiae</name>
    <dbReference type="NCBI Taxonomy" id="2942209"/>
    <lineage>
        <taxon>Bacteria</taxon>
        <taxon>Pseudomonadati</taxon>
        <taxon>Pseudomonadota</taxon>
        <taxon>Alphaproteobacteria</taxon>
        <taxon>Rhodobacterales</taxon>
        <taxon>Roseobacteraceae</taxon>
        <taxon>Ruegeria</taxon>
    </lineage>
</organism>
<protein>
    <submittedName>
        <fullName evidence="2">Energy transducer TonB</fullName>
    </submittedName>
</protein>
<evidence type="ECO:0000313" key="2">
    <source>
        <dbReference type="EMBL" id="MCL6283881.1"/>
    </source>
</evidence>
<feature type="region of interest" description="Disordered" evidence="1">
    <location>
        <begin position="249"/>
        <end position="270"/>
    </location>
</feature>
<reference evidence="2" key="1">
    <citation type="submission" date="2022-05" db="EMBL/GenBank/DDBJ databases">
        <authorList>
            <person name="Park J.-S."/>
        </authorList>
    </citation>
    <scope>NUCLEOTIDE SEQUENCE</scope>
    <source>
        <strain evidence="2">2012CJ41-6</strain>
    </source>
</reference>
<feature type="region of interest" description="Disordered" evidence="1">
    <location>
        <begin position="60"/>
        <end position="237"/>
    </location>
</feature>
<comment type="caution">
    <text evidence="2">The sequence shown here is derived from an EMBL/GenBank/DDBJ whole genome shotgun (WGS) entry which is preliminary data.</text>
</comment>